<gene>
    <name evidence="2" type="ORF">FB555_000094</name>
</gene>
<feature type="signal peptide" evidence="1">
    <location>
        <begin position="1"/>
        <end position="18"/>
    </location>
</feature>
<comment type="caution">
    <text evidence="2">The sequence shown here is derived from an EMBL/GenBank/DDBJ whole genome shotgun (WGS) entry which is preliminary data.</text>
</comment>
<reference evidence="2 3" key="1">
    <citation type="submission" date="2020-07" db="EMBL/GenBank/DDBJ databases">
        <title>Sequencing the genomes of 1000 actinobacteria strains.</title>
        <authorList>
            <person name="Klenk H.-P."/>
        </authorList>
    </citation>
    <scope>NUCLEOTIDE SEQUENCE [LARGE SCALE GENOMIC DNA]</scope>
    <source>
        <strain evidence="2 3">DSM 23737</strain>
    </source>
</reference>
<dbReference type="PROSITE" id="PS51257">
    <property type="entry name" value="PROKAR_LIPOPROTEIN"/>
    <property type="match status" value="1"/>
</dbReference>
<organism evidence="2 3">
    <name type="scientific">Alpinimonas psychrophila</name>
    <dbReference type="NCBI Taxonomy" id="748908"/>
    <lineage>
        <taxon>Bacteria</taxon>
        <taxon>Bacillati</taxon>
        <taxon>Actinomycetota</taxon>
        <taxon>Actinomycetes</taxon>
        <taxon>Micrococcales</taxon>
        <taxon>Microbacteriaceae</taxon>
        <taxon>Alpinimonas</taxon>
    </lineage>
</organism>
<protein>
    <submittedName>
        <fullName evidence="2">Uncharacterized protein</fullName>
    </submittedName>
</protein>
<accession>A0A7W3JRR3</accession>
<dbReference type="EMBL" id="JACGWU010000001">
    <property type="protein sequence ID" value="MBA8828023.1"/>
    <property type="molecule type" value="Genomic_DNA"/>
</dbReference>
<sequence length="170" mass="17616">MLRLGIILALATSLTSCAGTVGNVVDVSSDGPVFIFDGGDAVVAPGTKMAWNDDAFASSVEATEYAEFLCPESSTGGFSFLAERGNEKSPSAWKMNAPLGFRPGSHSLLAPVVTPDWLINGDFAQIKAQGGSYSLGVACVENNGLSASKVFFRSITVTAGTGDWTADPNK</sequence>
<dbReference type="Proteomes" id="UP000524237">
    <property type="component" value="Unassembled WGS sequence"/>
</dbReference>
<feature type="chain" id="PRO_5039524495" evidence="1">
    <location>
        <begin position="19"/>
        <end position="170"/>
    </location>
</feature>
<keyword evidence="3" id="KW-1185">Reference proteome</keyword>
<proteinExistence type="predicted"/>
<dbReference type="RefSeq" id="WP_182483495.1">
    <property type="nucleotide sequence ID" value="NZ_JACGWU010000001.1"/>
</dbReference>
<evidence type="ECO:0000313" key="3">
    <source>
        <dbReference type="Proteomes" id="UP000524237"/>
    </source>
</evidence>
<evidence type="ECO:0000256" key="1">
    <source>
        <dbReference type="SAM" id="SignalP"/>
    </source>
</evidence>
<dbReference type="AlphaFoldDB" id="A0A7W3JRR3"/>
<evidence type="ECO:0000313" key="2">
    <source>
        <dbReference type="EMBL" id="MBA8828023.1"/>
    </source>
</evidence>
<name>A0A7W3JRR3_9MICO</name>
<keyword evidence="1" id="KW-0732">Signal</keyword>